<reference evidence="3 4" key="1">
    <citation type="submission" date="2023-07" db="EMBL/GenBank/DDBJ databases">
        <title>Comparative genomics of wheat-associated soil bacteria to identify genetic determinants of phenazine resistance.</title>
        <authorList>
            <person name="Mouncey N."/>
        </authorList>
    </citation>
    <scope>NUCLEOTIDE SEQUENCE [LARGE SCALE GENOMIC DNA]</scope>
    <source>
        <strain evidence="3 4">W4I19-2</strain>
    </source>
</reference>
<comment type="caution">
    <text evidence="3">The sequence shown here is derived from an EMBL/GenBank/DDBJ whole genome shotgun (WGS) entry which is preliminary data.</text>
</comment>
<accession>A0ABU0PT80</accession>
<dbReference type="InterPro" id="IPR036890">
    <property type="entry name" value="HATPase_C_sf"/>
</dbReference>
<dbReference type="PANTHER" id="PTHR35526">
    <property type="entry name" value="ANTI-SIGMA-F FACTOR RSBW-RELATED"/>
    <property type="match status" value="1"/>
</dbReference>
<dbReference type="CDD" id="cd16936">
    <property type="entry name" value="HATPase_RsbW-like"/>
    <property type="match status" value="1"/>
</dbReference>
<keyword evidence="1" id="KW-0723">Serine/threonine-protein kinase</keyword>
<dbReference type="InterPro" id="IPR003594">
    <property type="entry name" value="HATPase_dom"/>
</dbReference>
<dbReference type="Pfam" id="PF13581">
    <property type="entry name" value="HATPase_c_2"/>
    <property type="match status" value="1"/>
</dbReference>
<dbReference type="EMBL" id="JAUSYA010000001">
    <property type="protein sequence ID" value="MDQ0681608.1"/>
    <property type="molecule type" value="Genomic_DNA"/>
</dbReference>
<dbReference type="Proteomes" id="UP001243364">
    <property type="component" value="Unassembled WGS sequence"/>
</dbReference>
<dbReference type="Gene3D" id="3.30.565.10">
    <property type="entry name" value="Histidine kinase-like ATPase, C-terminal domain"/>
    <property type="match status" value="1"/>
</dbReference>
<organism evidence="3 4">
    <name type="scientific">Streptomyces achromogenes</name>
    <dbReference type="NCBI Taxonomy" id="67255"/>
    <lineage>
        <taxon>Bacteria</taxon>
        <taxon>Bacillati</taxon>
        <taxon>Actinomycetota</taxon>
        <taxon>Actinomycetes</taxon>
        <taxon>Kitasatosporales</taxon>
        <taxon>Streptomycetaceae</taxon>
        <taxon>Streptomyces</taxon>
    </lineage>
</organism>
<dbReference type="SUPFAM" id="SSF55874">
    <property type="entry name" value="ATPase domain of HSP90 chaperone/DNA topoisomerase II/histidine kinase"/>
    <property type="match status" value="1"/>
</dbReference>
<evidence type="ECO:0000256" key="1">
    <source>
        <dbReference type="ARBA" id="ARBA00022527"/>
    </source>
</evidence>
<evidence type="ECO:0000313" key="3">
    <source>
        <dbReference type="EMBL" id="MDQ0681608.1"/>
    </source>
</evidence>
<dbReference type="InterPro" id="IPR050267">
    <property type="entry name" value="Anti-sigma-factor_SerPK"/>
</dbReference>
<sequence>MAAEPRGNDALSSWAIPGRTVRFTGEPQDVTGARLATEEFLRELARASPPTASECWHDIVLIVTELAANAVQYAPGPFEVQLRRTFDGVHVTVHDTNSTPPTPRPFHPDTGGGGIGWYLVDTLCSQVSVVPNEAGRGEGKDVHVFLPW</sequence>
<protein>
    <submittedName>
        <fullName evidence="3">Anti-sigma regulatory factor (Ser/Thr protein kinase)</fullName>
    </submittedName>
</protein>
<gene>
    <name evidence="3" type="ORF">QFZ56_000571</name>
</gene>
<keyword evidence="4" id="KW-1185">Reference proteome</keyword>
<keyword evidence="1" id="KW-0808">Transferase</keyword>
<keyword evidence="1" id="KW-0418">Kinase</keyword>
<dbReference type="RefSeq" id="WP_306955134.1">
    <property type="nucleotide sequence ID" value="NZ_JAUSYA010000001.1"/>
</dbReference>
<evidence type="ECO:0000313" key="4">
    <source>
        <dbReference type="Proteomes" id="UP001243364"/>
    </source>
</evidence>
<feature type="domain" description="Histidine kinase/HSP90-like ATPase" evidence="2">
    <location>
        <begin position="26"/>
        <end position="131"/>
    </location>
</feature>
<proteinExistence type="predicted"/>
<dbReference type="PANTHER" id="PTHR35526:SF3">
    <property type="entry name" value="ANTI-SIGMA-F FACTOR RSBW"/>
    <property type="match status" value="1"/>
</dbReference>
<evidence type="ECO:0000259" key="2">
    <source>
        <dbReference type="Pfam" id="PF13581"/>
    </source>
</evidence>
<name>A0ABU0PT80_STRAH</name>